<organism evidence="1 2">
    <name type="scientific">Curvularia kusanoi</name>
    <name type="common">Cochliobolus kusanoi</name>
    <dbReference type="NCBI Taxonomy" id="90978"/>
    <lineage>
        <taxon>Eukaryota</taxon>
        <taxon>Fungi</taxon>
        <taxon>Dikarya</taxon>
        <taxon>Ascomycota</taxon>
        <taxon>Pezizomycotina</taxon>
        <taxon>Dothideomycetes</taxon>
        <taxon>Pleosporomycetidae</taxon>
        <taxon>Pleosporales</taxon>
        <taxon>Pleosporineae</taxon>
        <taxon>Pleosporaceae</taxon>
        <taxon>Curvularia</taxon>
    </lineage>
</organism>
<gene>
    <name evidence="1" type="ORF">E8E13_008525</name>
</gene>
<evidence type="ECO:0000313" key="1">
    <source>
        <dbReference type="EMBL" id="KAF3002599.1"/>
    </source>
</evidence>
<accession>A0A9P4TFP3</accession>
<dbReference type="AlphaFoldDB" id="A0A9P4TFP3"/>
<sequence>MLFIQNKPDLSLLGRVASQPSDEDGPCPNLNDQNPVVQKKCKPTAVRTWYCAYDSATGSYIDDLTVCSACVFRVNTIFPSLTGLFRPVSGGAQVQATCDLLTSPNLLEGQRGGWYLNKLIEAERDAVAGRADLHPIIAFYKRWASIPVCLKDDPVPAGVPYYKFATFMPMFAACQHCYTAYFLPLLESTNAPPFMRDLQLESNSGGFICDMYSPRQLSWFEEACATNDIQAWKQKILAREAKFQEINLRLQQLKAQYQACNSQAYMHHSQGQTAEIDGMLQAGRWDAGAWYNAPALRSAINHDRANTARNQGEQAMLQAQLISRNYDLVQKEWTDMYE</sequence>
<evidence type="ECO:0000313" key="2">
    <source>
        <dbReference type="Proteomes" id="UP000801428"/>
    </source>
</evidence>
<dbReference type="EMBL" id="SWKU01000011">
    <property type="protein sequence ID" value="KAF3002599.1"/>
    <property type="molecule type" value="Genomic_DNA"/>
</dbReference>
<reference evidence="1" key="1">
    <citation type="submission" date="2019-04" db="EMBL/GenBank/DDBJ databases">
        <title>Sequencing of skin fungus with MAO and IRED activity.</title>
        <authorList>
            <person name="Marsaioli A.J."/>
            <person name="Bonatto J.M.C."/>
            <person name="Reis Junior O."/>
        </authorList>
    </citation>
    <scope>NUCLEOTIDE SEQUENCE</scope>
    <source>
        <strain evidence="1">30M1</strain>
    </source>
</reference>
<keyword evidence="2" id="KW-1185">Reference proteome</keyword>
<dbReference type="Proteomes" id="UP000801428">
    <property type="component" value="Unassembled WGS sequence"/>
</dbReference>
<comment type="caution">
    <text evidence="1">The sequence shown here is derived from an EMBL/GenBank/DDBJ whole genome shotgun (WGS) entry which is preliminary data.</text>
</comment>
<dbReference type="OrthoDB" id="5324692at2759"/>
<name>A0A9P4TFP3_CURKU</name>
<proteinExistence type="predicted"/>
<protein>
    <submittedName>
        <fullName evidence="1">Uncharacterized protein</fullName>
    </submittedName>
</protein>